<keyword evidence="4 6" id="KW-0862">Zinc</keyword>
<dbReference type="InterPro" id="IPR000962">
    <property type="entry name" value="Znf_DskA_TraR"/>
</dbReference>
<dbReference type="EMBL" id="LKHV01000004">
    <property type="protein sequence ID" value="KRG19094.1"/>
    <property type="molecule type" value="Genomic_DNA"/>
</dbReference>
<dbReference type="SUPFAM" id="SSF109635">
    <property type="entry name" value="DnaK suppressor protein DksA, alpha-hairpin domain"/>
    <property type="match status" value="1"/>
</dbReference>
<name>A0A0Q9YF13_9GAMM</name>
<dbReference type="OrthoDB" id="9803742at2"/>
<feature type="region of interest" description="Disordered" evidence="8">
    <location>
        <begin position="1"/>
        <end position="32"/>
    </location>
</feature>
<comment type="caution">
    <text evidence="11">The sequence shown here is derived from an EMBL/GenBank/DDBJ whole genome shotgun (WGS) entry which is preliminary data.</text>
</comment>
<dbReference type="Pfam" id="PF01258">
    <property type="entry name" value="zf-dskA_traR"/>
    <property type="match status" value="1"/>
</dbReference>
<dbReference type="GO" id="GO:0005737">
    <property type="term" value="C:cytoplasm"/>
    <property type="evidence" value="ECO:0007669"/>
    <property type="project" value="UniProtKB-SubCell"/>
</dbReference>
<dbReference type="Pfam" id="PF21157">
    <property type="entry name" value="DksA_N"/>
    <property type="match status" value="1"/>
</dbReference>
<feature type="zinc finger region" description="dksA C4-type" evidence="7">
    <location>
        <begin position="130"/>
        <end position="154"/>
    </location>
</feature>
<keyword evidence="2 6" id="KW-0479">Metal-binding</keyword>
<keyword evidence="3 6" id="KW-0863">Zinc-finger</keyword>
<keyword evidence="5" id="KW-0175">Coiled coil</keyword>
<protein>
    <recommendedName>
        <fullName evidence="6">RNA polymerase-binding transcription factor DksA</fullName>
    </recommendedName>
</protein>
<reference evidence="11" key="1">
    <citation type="submission" date="2015-09" db="EMBL/GenBank/DDBJ databases">
        <title>Draft Genome Sequences of Two Novel Amoeba-resistant Intranuclear Bacteria, Candidatus Berkiella cookevillensis and Candidatus Berkiella aquae.</title>
        <authorList>
            <person name="Mehari Y.T."/>
            <person name="Arivett B.A."/>
            <person name="Farone A.L."/>
            <person name="Gunderson J.H."/>
            <person name="Farone M.B."/>
        </authorList>
    </citation>
    <scope>NUCLEOTIDE SEQUENCE [LARGE SCALE GENOMIC DNA]</scope>
    <source>
        <strain evidence="11">CC99</strain>
    </source>
</reference>
<evidence type="ECO:0000313" key="12">
    <source>
        <dbReference type="EMBL" id="MCS5709443.1"/>
    </source>
</evidence>
<comment type="subunit">
    <text evidence="6">Interacts directly with the RNA polymerase.</text>
</comment>
<evidence type="ECO:0000256" key="2">
    <source>
        <dbReference type="ARBA" id="ARBA00022723"/>
    </source>
</evidence>
<dbReference type="GO" id="GO:0010468">
    <property type="term" value="P:regulation of gene expression"/>
    <property type="evidence" value="ECO:0007669"/>
    <property type="project" value="UniProtKB-UniRule"/>
</dbReference>
<dbReference type="SUPFAM" id="SSF57716">
    <property type="entry name" value="Glucocorticoid receptor-like (DNA-binding domain)"/>
    <property type="match status" value="1"/>
</dbReference>
<evidence type="ECO:0000256" key="1">
    <source>
        <dbReference type="ARBA" id="ARBA00022490"/>
    </source>
</evidence>
<dbReference type="STRING" id="437022.CC99x_01091"/>
<accession>A0A0Q9YF13</accession>
<dbReference type="AlphaFoldDB" id="A0A0Q9YF13"/>
<evidence type="ECO:0000313" key="11">
    <source>
        <dbReference type="EMBL" id="KRG19094.1"/>
    </source>
</evidence>
<sequence length="166" mass="18704">MSTEVKRDGTEKKKNTKSSNPSEPSTSQTLLSYGVKPYESKADEEYMCKAQLDHFRNLLNIWKNALLQGGDDTIHELKSQAAEVPADVSDQATLEETFALRLRARDREYKLINKIDSSIKLVDSGDYGFCEECGIEIGIRRLEARPTATLCIDCKTLAEVREKQGR</sequence>
<reference evidence="12" key="3">
    <citation type="submission" date="2021-06" db="EMBL/GenBank/DDBJ databases">
        <title>Genomic Description and Analysis of Intracellular Bacteria, Candidatus Berkiella cookevillensis and Candidatus Berkiella aquae.</title>
        <authorList>
            <person name="Kidane D.T."/>
            <person name="Mehari Y.T."/>
            <person name="Rice F.C."/>
            <person name="Arivett B.A."/>
            <person name="Farone A.L."/>
            <person name="Berk S.G."/>
            <person name="Farone M.B."/>
        </authorList>
    </citation>
    <scope>NUCLEOTIDE SEQUENCE</scope>
    <source>
        <strain evidence="12">CC99</strain>
    </source>
</reference>
<feature type="compositionally biased region" description="Polar residues" evidence="8">
    <location>
        <begin position="17"/>
        <end position="31"/>
    </location>
</feature>
<keyword evidence="13" id="KW-1185">Reference proteome</keyword>
<dbReference type="PATRIC" id="fig|1590042.3.peg.1106"/>
<feature type="binding site" evidence="6">
    <location>
        <position position="130"/>
    </location>
    <ligand>
        <name>Zn(2+)</name>
        <dbReference type="ChEBI" id="CHEBI:29105"/>
    </ligand>
</feature>
<dbReference type="InterPro" id="IPR037187">
    <property type="entry name" value="DnaK_N"/>
</dbReference>
<feature type="domain" description="DnaK suppressor protein DksA N-terminal" evidence="10">
    <location>
        <begin position="51"/>
        <end position="120"/>
    </location>
</feature>
<dbReference type="PRINTS" id="PR00618">
    <property type="entry name" value="DKSAZNFINGER"/>
</dbReference>
<dbReference type="RefSeq" id="WP_057624203.1">
    <property type="nucleotide sequence ID" value="NZ_LKHV02000001.1"/>
</dbReference>
<comment type="similarity">
    <text evidence="6">Belongs to the DksA family.</text>
</comment>
<reference evidence="12" key="2">
    <citation type="journal article" date="2016" name="Genome Announc.">
        <title>Draft Genome Sequences of Two Novel Amoeba-Resistant Intranuclear Bacteria, 'Candidatus Berkiella cookevillensis' and 'Candidatus Berkiella aquae'.</title>
        <authorList>
            <person name="Mehari Y.T."/>
            <person name="Arivett B.A."/>
            <person name="Farone A.L."/>
            <person name="Gunderson J.H."/>
            <person name="Farone M.B."/>
        </authorList>
    </citation>
    <scope>NUCLEOTIDE SEQUENCE</scope>
    <source>
        <strain evidence="12">CC99</strain>
    </source>
</reference>
<dbReference type="Gene3D" id="1.20.120.910">
    <property type="entry name" value="DksA, coiled-coil domain"/>
    <property type="match status" value="1"/>
</dbReference>
<dbReference type="EMBL" id="LKHV02000001">
    <property type="protein sequence ID" value="MCS5709443.1"/>
    <property type="molecule type" value="Genomic_DNA"/>
</dbReference>
<dbReference type="InterPro" id="IPR020458">
    <property type="entry name" value="Znf_DskA_TraR_CS"/>
</dbReference>
<evidence type="ECO:0000256" key="3">
    <source>
        <dbReference type="ARBA" id="ARBA00022771"/>
    </source>
</evidence>
<evidence type="ECO:0000256" key="6">
    <source>
        <dbReference type="HAMAP-Rule" id="MF_00926"/>
    </source>
</evidence>
<gene>
    <name evidence="6 11" type="primary">dksA</name>
    <name evidence="11" type="ORF">CC99x_01091</name>
    <name evidence="12" type="ORF">CC99x_011100</name>
</gene>
<dbReference type="InterPro" id="IPR048489">
    <property type="entry name" value="DksA_N"/>
</dbReference>
<comment type="subcellular location">
    <subcellularLocation>
        <location evidence="6">Cytoplasm</location>
    </subcellularLocation>
</comment>
<comment type="function">
    <text evidence="6">Transcription factor that acts by binding directly to the RNA polymerase (RNAP). Required for negative regulation of rRNA expression and positive regulation of several amino acid biosynthesis promoters. Also required for regulation of fis expression.</text>
</comment>
<feature type="domain" description="Zinc finger DksA/TraR C4-type" evidence="9">
    <location>
        <begin position="125"/>
        <end position="158"/>
    </location>
</feature>
<organism evidence="11">
    <name type="scientific">Candidatus Berkiella cookevillensis</name>
    <dbReference type="NCBI Taxonomy" id="437022"/>
    <lineage>
        <taxon>Bacteria</taxon>
        <taxon>Pseudomonadati</taxon>
        <taxon>Pseudomonadota</taxon>
        <taxon>Gammaproteobacteria</taxon>
        <taxon>Candidatus Berkiellales</taxon>
        <taxon>Candidatus Berkiellaceae</taxon>
        <taxon>Candidatus Berkiella</taxon>
    </lineage>
</organism>
<dbReference type="HAMAP" id="MF_00926">
    <property type="entry name" value="DksA"/>
    <property type="match status" value="1"/>
</dbReference>
<evidence type="ECO:0000259" key="9">
    <source>
        <dbReference type="Pfam" id="PF01258"/>
    </source>
</evidence>
<dbReference type="PROSITE" id="PS01102">
    <property type="entry name" value="ZF_DKSA_1"/>
    <property type="match status" value="1"/>
</dbReference>
<evidence type="ECO:0000313" key="13">
    <source>
        <dbReference type="Proteomes" id="UP000051494"/>
    </source>
</evidence>
<proteinExistence type="inferred from homology"/>
<evidence type="ECO:0000259" key="10">
    <source>
        <dbReference type="Pfam" id="PF21157"/>
    </source>
</evidence>
<feature type="binding site" evidence="6">
    <location>
        <position position="151"/>
    </location>
    <ligand>
        <name>Zn(2+)</name>
        <dbReference type="ChEBI" id="CHEBI:29105"/>
    </ligand>
</feature>
<dbReference type="NCBIfam" id="TIGR02420">
    <property type="entry name" value="dksA"/>
    <property type="match status" value="1"/>
</dbReference>
<evidence type="ECO:0000256" key="4">
    <source>
        <dbReference type="ARBA" id="ARBA00022833"/>
    </source>
</evidence>
<dbReference type="GO" id="GO:0008270">
    <property type="term" value="F:zinc ion binding"/>
    <property type="evidence" value="ECO:0007669"/>
    <property type="project" value="UniProtKB-UniRule"/>
</dbReference>
<feature type="binding site" evidence="6">
    <location>
        <position position="133"/>
    </location>
    <ligand>
        <name>Zn(2+)</name>
        <dbReference type="ChEBI" id="CHEBI:29105"/>
    </ligand>
</feature>
<dbReference type="PANTHER" id="PTHR33823">
    <property type="entry name" value="RNA POLYMERASE-BINDING TRANSCRIPTION FACTOR DKSA-RELATED"/>
    <property type="match status" value="1"/>
</dbReference>
<dbReference type="InterPro" id="IPR012784">
    <property type="entry name" value="DksA_RNA_pol-bd"/>
</dbReference>
<feature type="binding site" evidence="6">
    <location>
        <position position="154"/>
    </location>
    <ligand>
        <name>Zn(2+)</name>
        <dbReference type="ChEBI" id="CHEBI:29105"/>
    </ligand>
</feature>
<evidence type="ECO:0000256" key="5">
    <source>
        <dbReference type="ARBA" id="ARBA00023054"/>
    </source>
</evidence>
<dbReference type="PANTHER" id="PTHR33823:SF2">
    <property type="entry name" value="RNA POLYMERASE-BINDING TRANSCRIPTION FACTOR DKSA"/>
    <property type="match status" value="1"/>
</dbReference>
<evidence type="ECO:0000256" key="8">
    <source>
        <dbReference type="SAM" id="MobiDB-lite"/>
    </source>
</evidence>
<dbReference type="InterPro" id="IPR020460">
    <property type="entry name" value="Znf_C4-type_bac"/>
</dbReference>
<feature type="compositionally biased region" description="Basic and acidic residues" evidence="8">
    <location>
        <begin position="1"/>
        <end position="13"/>
    </location>
</feature>
<evidence type="ECO:0000256" key="7">
    <source>
        <dbReference type="PROSITE-ProRule" id="PRU00510"/>
    </source>
</evidence>
<keyword evidence="1 6" id="KW-0963">Cytoplasm</keyword>
<dbReference type="PROSITE" id="PS51128">
    <property type="entry name" value="ZF_DKSA_2"/>
    <property type="match status" value="1"/>
</dbReference>
<dbReference type="Proteomes" id="UP000051494">
    <property type="component" value="Unassembled WGS sequence"/>
</dbReference>